<gene>
    <name evidence="1" type="ORF">CCAP1982_LOCUS6516</name>
</gene>
<dbReference type="EMBL" id="CAJHJT010000012">
    <property type="protein sequence ID" value="CAD6997898.1"/>
    <property type="molecule type" value="Genomic_DNA"/>
</dbReference>
<evidence type="ECO:0000313" key="1">
    <source>
        <dbReference type="EMBL" id="CAD6997898.1"/>
    </source>
</evidence>
<reference evidence="1" key="1">
    <citation type="submission" date="2020-11" db="EMBL/GenBank/DDBJ databases">
        <authorList>
            <person name="Whitehead M."/>
        </authorList>
    </citation>
    <scope>NUCLEOTIDE SEQUENCE</scope>
    <source>
        <strain evidence="1">EGII</strain>
    </source>
</reference>
<sequence>MAAELIPKAHFIQSAPTMGQETPPCSPNKSGKYLKQENNQMSPQNQQAHFPLQKARLPTNSTVINWEKYRQYYDNITTQTFSPCSFTQPSQKILEQRTNMSQFTLLKPWPEMTQRTTPCRPVMAAQLTLSIPTMVQKTSKCSPSMPEKVVVKQTVSLG</sequence>
<proteinExistence type="predicted"/>
<keyword evidence="2" id="KW-1185">Reference proteome</keyword>
<organism evidence="1 2">
    <name type="scientific">Ceratitis capitata</name>
    <name type="common">Mediterranean fruit fly</name>
    <name type="synonym">Tephritis capitata</name>
    <dbReference type="NCBI Taxonomy" id="7213"/>
    <lineage>
        <taxon>Eukaryota</taxon>
        <taxon>Metazoa</taxon>
        <taxon>Ecdysozoa</taxon>
        <taxon>Arthropoda</taxon>
        <taxon>Hexapoda</taxon>
        <taxon>Insecta</taxon>
        <taxon>Pterygota</taxon>
        <taxon>Neoptera</taxon>
        <taxon>Endopterygota</taxon>
        <taxon>Diptera</taxon>
        <taxon>Brachycera</taxon>
        <taxon>Muscomorpha</taxon>
        <taxon>Tephritoidea</taxon>
        <taxon>Tephritidae</taxon>
        <taxon>Ceratitis</taxon>
        <taxon>Ceratitis</taxon>
    </lineage>
</organism>
<comment type="caution">
    <text evidence="1">The sequence shown here is derived from an EMBL/GenBank/DDBJ whole genome shotgun (WGS) entry which is preliminary data.</text>
</comment>
<name>A0A811UHT8_CERCA</name>
<protein>
    <submittedName>
        <fullName evidence="1">(Mediterranean fruit fly) hypothetical protein</fullName>
    </submittedName>
</protein>
<accession>A0A811UHT8</accession>
<dbReference type="AlphaFoldDB" id="A0A811UHT8"/>
<evidence type="ECO:0000313" key="2">
    <source>
        <dbReference type="Proteomes" id="UP000606786"/>
    </source>
</evidence>
<dbReference type="Proteomes" id="UP000606786">
    <property type="component" value="Unassembled WGS sequence"/>
</dbReference>